<protein>
    <submittedName>
        <fullName evidence="2">Uncharacterized protein</fullName>
    </submittedName>
</protein>
<dbReference type="Proteomes" id="UP000243579">
    <property type="component" value="Unassembled WGS sequence"/>
</dbReference>
<feature type="region of interest" description="Disordered" evidence="1">
    <location>
        <begin position="1"/>
        <end position="30"/>
    </location>
</feature>
<accession>A0A1V9YEP2</accession>
<sequence length="156" mass="17134">MSSSDDEAPEQVSMAVAKTKAIESRESEKQARVAAKAATALKRKRQPVKKEEPVIEALSDDVLAAVAAAQDEQNDEAEGELEEELVMDRKKTSKKKRSQVRRFGNIQVTTLAQVAQDADAEAVTNSAADFLKRRTAPHRPRVNNAKALLKVRVKKA</sequence>
<reference evidence="2 3" key="1">
    <citation type="journal article" date="2014" name="Genome Biol. Evol.">
        <title>The secreted proteins of Achlya hypogyna and Thraustotheca clavata identify the ancestral oomycete secretome and reveal gene acquisitions by horizontal gene transfer.</title>
        <authorList>
            <person name="Misner I."/>
            <person name="Blouin N."/>
            <person name="Leonard G."/>
            <person name="Richards T.A."/>
            <person name="Lane C.E."/>
        </authorList>
    </citation>
    <scope>NUCLEOTIDE SEQUENCE [LARGE SCALE GENOMIC DNA]</scope>
    <source>
        <strain evidence="2 3">ATCC 48635</strain>
    </source>
</reference>
<dbReference type="AlphaFoldDB" id="A0A1V9YEP2"/>
<name>A0A1V9YEP2_ACHHY</name>
<feature type="region of interest" description="Disordered" evidence="1">
    <location>
        <begin position="69"/>
        <end position="100"/>
    </location>
</feature>
<feature type="compositionally biased region" description="Basic and acidic residues" evidence="1">
    <location>
        <begin position="20"/>
        <end position="30"/>
    </location>
</feature>
<comment type="caution">
    <text evidence="2">The sequence shown here is derived from an EMBL/GenBank/DDBJ whole genome shotgun (WGS) entry which is preliminary data.</text>
</comment>
<proteinExistence type="predicted"/>
<gene>
    <name evidence="2" type="ORF">ACHHYP_13829</name>
</gene>
<organism evidence="2 3">
    <name type="scientific">Achlya hypogyna</name>
    <name type="common">Oomycete</name>
    <name type="synonym">Protoachlya hypogyna</name>
    <dbReference type="NCBI Taxonomy" id="1202772"/>
    <lineage>
        <taxon>Eukaryota</taxon>
        <taxon>Sar</taxon>
        <taxon>Stramenopiles</taxon>
        <taxon>Oomycota</taxon>
        <taxon>Saprolegniomycetes</taxon>
        <taxon>Saprolegniales</taxon>
        <taxon>Achlyaceae</taxon>
        <taxon>Achlya</taxon>
    </lineage>
</organism>
<dbReference type="EMBL" id="JNBR01001928">
    <property type="protein sequence ID" value="OQR84156.1"/>
    <property type="molecule type" value="Genomic_DNA"/>
</dbReference>
<evidence type="ECO:0000256" key="1">
    <source>
        <dbReference type="SAM" id="MobiDB-lite"/>
    </source>
</evidence>
<keyword evidence="3" id="KW-1185">Reference proteome</keyword>
<dbReference type="OrthoDB" id="76789at2759"/>
<feature type="compositionally biased region" description="Acidic residues" evidence="1">
    <location>
        <begin position="72"/>
        <end position="85"/>
    </location>
</feature>
<feature type="compositionally biased region" description="Basic residues" evidence="1">
    <location>
        <begin position="91"/>
        <end position="100"/>
    </location>
</feature>
<evidence type="ECO:0000313" key="2">
    <source>
        <dbReference type="EMBL" id="OQR84156.1"/>
    </source>
</evidence>
<evidence type="ECO:0000313" key="3">
    <source>
        <dbReference type="Proteomes" id="UP000243579"/>
    </source>
</evidence>